<keyword evidence="2" id="KW-0808">Transferase</keyword>
<gene>
    <name evidence="2" type="ORF">LSAA_14943</name>
</gene>
<dbReference type="EC" id="2.1.3.15" evidence="2"/>
<name>A0A7R8D979_LEPSM</name>
<dbReference type="Pfam" id="PF08326">
    <property type="entry name" value="ACC_central"/>
    <property type="match status" value="2"/>
</dbReference>
<evidence type="ECO:0000259" key="1">
    <source>
        <dbReference type="Pfam" id="PF08326"/>
    </source>
</evidence>
<reference evidence="2" key="1">
    <citation type="submission" date="2021-02" db="EMBL/GenBank/DDBJ databases">
        <authorList>
            <person name="Bekaert M."/>
        </authorList>
    </citation>
    <scope>NUCLEOTIDE SEQUENCE</scope>
    <source>
        <strain evidence="2">IoA-00</strain>
    </source>
</reference>
<dbReference type="Gene3D" id="3.90.226.10">
    <property type="entry name" value="2-enoyl-CoA Hydratase, Chain A, domain 1"/>
    <property type="match status" value="1"/>
</dbReference>
<sequence>MNSYIDCRRHGLMTSFKNFEEFTDNFVDVLELFHDQMESFLSFELDVSYNSPNSFDERNEANAINRQGLMNILNVAIRMNKSDHTITSFEYLKNEGERLLLESLDELEVAFTHPMAKKTDCNHIFLNFVPAVNMDPNKIADDNRHSPYWREEKTLLFVYAFPMMLVTTLIWARTRSTSRVACIYSIHDQGFYGNEESRAQAVDTSFVYDFPDIFKMGLREIWKDYHALQNNLNPAFRSDSEIFSCTELVLDSNEMKVIEQKRYPGENDIGMVAWRMTLKTPEYPTEGRDIIVIANDITHQIGSFGPKEDKFIL</sequence>
<dbReference type="Proteomes" id="UP000675881">
    <property type="component" value="Chromosome 9"/>
</dbReference>
<dbReference type="InterPro" id="IPR049076">
    <property type="entry name" value="ACCA"/>
</dbReference>
<feature type="domain" description="Acetyl-CoA carboxylase central" evidence="1">
    <location>
        <begin position="8"/>
        <end position="81"/>
    </location>
</feature>
<dbReference type="GO" id="GO:0003989">
    <property type="term" value="F:acetyl-CoA carboxylase activity"/>
    <property type="evidence" value="ECO:0007669"/>
    <property type="project" value="UniProtKB-EC"/>
</dbReference>
<dbReference type="GO" id="GO:0004075">
    <property type="term" value="F:biotin carboxylase activity"/>
    <property type="evidence" value="ECO:0007669"/>
    <property type="project" value="UniProtKB-EC"/>
</dbReference>
<organism evidence="2 3">
    <name type="scientific">Lepeophtheirus salmonis</name>
    <name type="common">Salmon louse</name>
    <name type="synonym">Caligus salmonis</name>
    <dbReference type="NCBI Taxonomy" id="72036"/>
    <lineage>
        <taxon>Eukaryota</taxon>
        <taxon>Metazoa</taxon>
        <taxon>Ecdysozoa</taxon>
        <taxon>Arthropoda</taxon>
        <taxon>Crustacea</taxon>
        <taxon>Multicrustacea</taxon>
        <taxon>Hexanauplia</taxon>
        <taxon>Copepoda</taxon>
        <taxon>Siphonostomatoida</taxon>
        <taxon>Caligidae</taxon>
        <taxon>Lepeophtheirus</taxon>
    </lineage>
</organism>
<dbReference type="AlphaFoldDB" id="A0A7R8D979"/>
<dbReference type="InterPro" id="IPR013537">
    <property type="entry name" value="AcCoA_COase_cen"/>
</dbReference>
<protein>
    <submittedName>
        <fullName evidence="2">ACACA</fullName>
        <ecNumber evidence="2">2.1.3.15</ecNumber>
        <ecNumber evidence="2">6.3.4.14</ecNumber>
        <ecNumber evidence="2">6.4.1.2</ecNumber>
    </submittedName>
</protein>
<dbReference type="GO" id="GO:0005524">
    <property type="term" value="F:ATP binding"/>
    <property type="evidence" value="ECO:0007669"/>
    <property type="project" value="InterPro"/>
</dbReference>
<proteinExistence type="predicted"/>
<feature type="domain" description="Acetyl-CoA carboxylase central" evidence="1">
    <location>
        <begin position="84"/>
        <end position="140"/>
    </location>
</feature>
<dbReference type="PANTHER" id="PTHR45728:SF3">
    <property type="entry name" value="ACETYL-COA CARBOXYLASE"/>
    <property type="match status" value="1"/>
</dbReference>
<accession>A0A7R8D979</accession>
<dbReference type="GO" id="GO:0006633">
    <property type="term" value="P:fatty acid biosynthetic process"/>
    <property type="evidence" value="ECO:0007669"/>
    <property type="project" value="InterPro"/>
</dbReference>
<dbReference type="GO" id="GO:0016740">
    <property type="term" value="F:transferase activity"/>
    <property type="evidence" value="ECO:0007669"/>
    <property type="project" value="UniProtKB-KW"/>
</dbReference>
<keyword evidence="3" id="KW-1185">Reference proteome</keyword>
<dbReference type="GO" id="GO:0005739">
    <property type="term" value="C:mitochondrion"/>
    <property type="evidence" value="ECO:0007669"/>
    <property type="project" value="TreeGrafter"/>
</dbReference>
<dbReference type="SUPFAM" id="SSF52096">
    <property type="entry name" value="ClpP/crotonase"/>
    <property type="match status" value="1"/>
</dbReference>
<keyword evidence="2" id="KW-0436">Ligase</keyword>
<dbReference type="EC" id="6.4.1.2" evidence="2"/>
<dbReference type="EC" id="6.3.4.14" evidence="2"/>
<dbReference type="InterPro" id="IPR029045">
    <property type="entry name" value="ClpP/crotonase-like_dom_sf"/>
</dbReference>
<dbReference type="OrthoDB" id="14612at2759"/>
<dbReference type="PANTHER" id="PTHR45728">
    <property type="entry name" value="ACETYL-COA CARBOXYLASE, ISOFORM A"/>
    <property type="match status" value="1"/>
</dbReference>
<evidence type="ECO:0000313" key="2">
    <source>
        <dbReference type="EMBL" id="CAF3042909.1"/>
    </source>
</evidence>
<evidence type="ECO:0000313" key="3">
    <source>
        <dbReference type="Proteomes" id="UP000675881"/>
    </source>
</evidence>
<dbReference type="EMBL" id="HG994588">
    <property type="protein sequence ID" value="CAF3042909.1"/>
    <property type="molecule type" value="Genomic_DNA"/>
</dbReference>